<dbReference type="OrthoDB" id="6151405at2759"/>
<dbReference type="SUPFAM" id="SSF52540">
    <property type="entry name" value="P-loop containing nucleoside triphosphate hydrolases"/>
    <property type="match status" value="1"/>
</dbReference>
<name>A0A6J8ABF1_MYTCO</name>
<sequence length="192" mass="21133">MQKTPEDYFQKKMSAMLNRLMGKGTYESFDMRCMVTGQFGVGKSTLVKLLIGDVIPKGRHATDGISLIEGRCGLDVKTRQWILYDPGTYEASDVVYNKVLMTSVDADKSKPTDQLDKPQASGTSPSGSKDDKLVNQDVLLQQSQAMPIASPIDNIRLYLKTPSSSHLIFTSDVIHGASIKKAAETENKIQDD</sequence>
<feature type="region of interest" description="Disordered" evidence="1">
    <location>
        <begin position="107"/>
        <end position="131"/>
    </location>
</feature>
<keyword evidence="3" id="KW-1185">Reference proteome</keyword>
<accession>A0A6J8ABF1</accession>
<organism evidence="2 3">
    <name type="scientific">Mytilus coruscus</name>
    <name type="common">Sea mussel</name>
    <dbReference type="NCBI Taxonomy" id="42192"/>
    <lineage>
        <taxon>Eukaryota</taxon>
        <taxon>Metazoa</taxon>
        <taxon>Spiralia</taxon>
        <taxon>Lophotrochozoa</taxon>
        <taxon>Mollusca</taxon>
        <taxon>Bivalvia</taxon>
        <taxon>Autobranchia</taxon>
        <taxon>Pteriomorphia</taxon>
        <taxon>Mytilida</taxon>
        <taxon>Mytiloidea</taxon>
        <taxon>Mytilidae</taxon>
        <taxon>Mytilinae</taxon>
        <taxon>Mytilus</taxon>
    </lineage>
</organism>
<evidence type="ECO:0000313" key="2">
    <source>
        <dbReference type="EMBL" id="CAC5364288.1"/>
    </source>
</evidence>
<reference evidence="2 3" key="1">
    <citation type="submission" date="2020-06" db="EMBL/GenBank/DDBJ databases">
        <authorList>
            <person name="Li R."/>
            <person name="Bekaert M."/>
        </authorList>
    </citation>
    <scope>NUCLEOTIDE SEQUENCE [LARGE SCALE GENOMIC DNA]</scope>
    <source>
        <strain evidence="3">wild</strain>
    </source>
</reference>
<gene>
    <name evidence="2" type="ORF">MCOR_5390</name>
</gene>
<dbReference type="InterPro" id="IPR027417">
    <property type="entry name" value="P-loop_NTPase"/>
</dbReference>
<proteinExistence type="predicted"/>
<dbReference type="AlphaFoldDB" id="A0A6J8ABF1"/>
<evidence type="ECO:0000256" key="1">
    <source>
        <dbReference type="SAM" id="MobiDB-lite"/>
    </source>
</evidence>
<feature type="compositionally biased region" description="Basic and acidic residues" evidence="1">
    <location>
        <begin position="107"/>
        <end position="116"/>
    </location>
</feature>
<evidence type="ECO:0000313" key="3">
    <source>
        <dbReference type="Proteomes" id="UP000507470"/>
    </source>
</evidence>
<dbReference type="Proteomes" id="UP000507470">
    <property type="component" value="Unassembled WGS sequence"/>
</dbReference>
<dbReference type="EMBL" id="CACVKT020000963">
    <property type="protein sequence ID" value="CAC5364288.1"/>
    <property type="molecule type" value="Genomic_DNA"/>
</dbReference>
<protein>
    <submittedName>
        <fullName evidence="2">SEPT3_9_12</fullName>
    </submittedName>
</protein>